<dbReference type="RefSeq" id="WP_092590055.1">
    <property type="nucleotide sequence ID" value="NZ_FMWL01000004.1"/>
</dbReference>
<sequence length="285" mass="32056">METKQLQYFHVDAFTEVPFAGSPTGVILMDEALPDEVMQAIAAELNHSETAFVAKLPPEAARSQCAFYALRWFTPEVEVQLSGSATLAAAKVLQQELGENSPCIVFKTLYGEIFTRMRDEDITITLPLDDYEPLDPSEQVLWYLGINNYQRAVYSRNLKKLIIEVDDELTLSRIKPDFNKLRGIDLDFELGGLSITCRSSNPLDYDFASRYFNPWIGVDEDTITGSIHTVLALYWSRELKKQHLVAVQASKRAGRLILDVTQGNVDITGCAYVAIEGQIRLPIKE</sequence>
<feature type="active site" evidence="3">
    <location>
        <position position="49"/>
    </location>
</feature>
<dbReference type="NCBIfam" id="TIGR00654">
    <property type="entry name" value="PhzF_family"/>
    <property type="match status" value="1"/>
</dbReference>
<organism evidence="4 5">
    <name type="scientific">Acidaminobacter hydrogenoformans DSM 2784</name>
    <dbReference type="NCBI Taxonomy" id="1120920"/>
    <lineage>
        <taxon>Bacteria</taxon>
        <taxon>Bacillati</taxon>
        <taxon>Bacillota</taxon>
        <taxon>Clostridia</taxon>
        <taxon>Peptostreptococcales</taxon>
        <taxon>Acidaminobacteraceae</taxon>
        <taxon>Acidaminobacter</taxon>
    </lineage>
</organism>
<dbReference type="GO" id="GO:0016853">
    <property type="term" value="F:isomerase activity"/>
    <property type="evidence" value="ECO:0007669"/>
    <property type="project" value="UniProtKB-KW"/>
</dbReference>
<keyword evidence="2" id="KW-0413">Isomerase</keyword>
<dbReference type="EMBL" id="FMWL01000004">
    <property type="protein sequence ID" value="SCZ78449.1"/>
    <property type="molecule type" value="Genomic_DNA"/>
</dbReference>
<keyword evidence="5" id="KW-1185">Reference proteome</keyword>
<dbReference type="PIRSF" id="PIRSF016184">
    <property type="entry name" value="PhzC_PhzF"/>
    <property type="match status" value="1"/>
</dbReference>
<evidence type="ECO:0000256" key="1">
    <source>
        <dbReference type="ARBA" id="ARBA00008270"/>
    </source>
</evidence>
<dbReference type="GO" id="GO:0005737">
    <property type="term" value="C:cytoplasm"/>
    <property type="evidence" value="ECO:0007669"/>
    <property type="project" value="TreeGrafter"/>
</dbReference>
<dbReference type="InterPro" id="IPR003719">
    <property type="entry name" value="Phenazine_PhzF-like"/>
</dbReference>
<evidence type="ECO:0000313" key="5">
    <source>
        <dbReference type="Proteomes" id="UP000199208"/>
    </source>
</evidence>
<dbReference type="Proteomes" id="UP000199208">
    <property type="component" value="Unassembled WGS sequence"/>
</dbReference>
<evidence type="ECO:0000313" key="4">
    <source>
        <dbReference type="EMBL" id="SCZ78449.1"/>
    </source>
</evidence>
<dbReference type="SUPFAM" id="SSF54506">
    <property type="entry name" value="Diaminopimelate epimerase-like"/>
    <property type="match status" value="1"/>
</dbReference>
<evidence type="ECO:0000256" key="3">
    <source>
        <dbReference type="PIRSR" id="PIRSR016184-1"/>
    </source>
</evidence>
<dbReference type="STRING" id="1120920.SAMN03080599_01271"/>
<accession>A0A1G5RYQ3</accession>
<comment type="similarity">
    <text evidence="1">Belongs to the PhzF family.</text>
</comment>
<protein>
    <submittedName>
        <fullName evidence="4">Phenazine biosynthesis protein PhzF family</fullName>
    </submittedName>
</protein>
<dbReference type="PANTHER" id="PTHR13774">
    <property type="entry name" value="PHENAZINE BIOSYNTHESIS PROTEIN"/>
    <property type="match status" value="1"/>
</dbReference>
<dbReference type="Pfam" id="PF02567">
    <property type="entry name" value="PhzC-PhzF"/>
    <property type="match status" value="1"/>
</dbReference>
<gene>
    <name evidence="4" type="ORF">SAMN03080599_01271</name>
</gene>
<name>A0A1G5RYQ3_9FIRM</name>
<reference evidence="4 5" key="1">
    <citation type="submission" date="2016-10" db="EMBL/GenBank/DDBJ databases">
        <authorList>
            <person name="de Groot N.N."/>
        </authorList>
    </citation>
    <scope>NUCLEOTIDE SEQUENCE [LARGE SCALE GENOMIC DNA]</scope>
    <source>
        <strain evidence="4 5">DSM 2784</strain>
    </source>
</reference>
<dbReference type="Gene3D" id="3.10.310.10">
    <property type="entry name" value="Diaminopimelate Epimerase, Chain A, domain 1"/>
    <property type="match status" value="2"/>
</dbReference>
<dbReference type="PANTHER" id="PTHR13774:SF17">
    <property type="entry name" value="PHENAZINE BIOSYNTHESIS-LIKE DOMAIN-CONTAINING PROTEIN"/>
    <property type="match status" value="1"/>
</dbReference>
<proteinExistence type="inferred from homology"/>
<dbReference type="AlphaFoldDB" id="A0A1G5RYQ3"/>
<evidence type="ECO:0000256" key="2">
    <source>
        <dbReference type="ARBA" id="ARBA00023235"/>
    </source>
</evidence>
<dbReference type="OrthoDB" id="9788221at2"/>